<dbReference type="SMART" id="SM00365">
    <property type="entry name" value="LRR_SD22"/>
    <property type="match status" value="5"/>
</dbReference>
<evidence type="ECO:0000256" key="1">
    <source>
        <dbReference type="ARBA" id="ARBA00004123"/>
    </source>
</evidence>
<dbReference type="SUPFAM" id="SSF52058">
    <property type="entry name" value="L domain-like"/>
    <property type="match status" value="1"/>
</dbReference>
<keyword evidence="13" id="KW-0175">Coiled coil</keyword>
<keyword evidence="16" id="KW-1185">Reference proteome</keyword>
<dbReference type="GO" id="GO:0005813">
    <property type="term" value="C:centrosome"/>
    <property type="evidence" value="ECO:0007669"/>
    <property type="project" value="UniProtKB-SubCell"/>
</dbReference>
<evidence type="ECO:0000256" key="12">
    <source>
        <dbReference type="ARBA" id="ARBA00076677"/>
    </source>
</evidence>
<feature type="compositionally biased region" description="Low complexity" evidence="14">
    <location>
        <begin position="860"/>
        <end position="874"/>
    </location>
</feature>
<organism evidence="15 16">
    <name type="scientific">Chironomus riparius</name>
    <dbReference type="NCBI Taxonomy" id="315576"/>
    <lineage>
        <taxon>Eukaryota</taxon>
        <taxon>Metazoa</taxon>
        <taxon>Ecdysozoa</taxon>
        <taxon>Arthropoda</taxon>
        <taxon>Hexapoda</taxon>
        <taxon>Insecta</taxon>
        <taxon>Pterygota</taxon>
        <taxon>Neoptera</taxon>
        <taxon>Endopterygota</taxon>
        <taxon>Diptera</taxon>
        <taxon>Nematocera</taxon>
        <taxon>Chironomoidea</taxon>
        <taxon>Chironomidae</taxon>
        <taxon>Chironominae</taxon>
        <taxon>Chironomus</taxon>
    </lineage>
</organism>
<comment type="similarity">
    <text evidence="9">Belongs to the U2 small nuclear ribonucleoprotein A family.</text>
</comment>
<sequence length="901" mass="101137">MKRGTFYPANKSEHNKHVRDMIRSAQTPKEENLKVHNSPKKSLSENFYSELKNSEMSVLDLTKKGLKKIPKTEDSQSIKCLILDENELQKVDNIDSYLRIEKLSLKHNQLLRMYGVSRLHNLRELNLSYNGILTIEALKECLHLTHLNLEGNSIKTIEHLNTNLKLEYLNLGENSIGIVSDISFLKQLKELYLHSNRISHLRQCEKYLPTSLEILTLNKNNIADLNEISALSNLANLTSITIADNLCVQMIGSNSIFDSSGFDYRPFLLNWCMSVKVIDGYVVNPIESLRAEWLFSQGKGRSFRIGEHQALVQYLSQTCPLSGETLENENERKLRLILSKAQQHQRQLQEESPTSSPNNSSTNNSPSSNRRKTTSRIQSPRVSRLSGHHRPSTADAVMSSSFHGTISNNNNHDAHNQSPNHLLDMTKSLIENFTSDSIMTQSLDPTILGSPSLNSTMNSSMTASMLMKELNPSPINNGNLYNEQSNIPIMHTSGPLITASKMMPVPETLMSPDCPPITIQQQQQRPVSNLTSSSSAVVCIAKTSSRVSSQQRPSSSPASTTKTSRIARKTEKSSPSNSPRKSLVNTANAKIHQNQSILKTSQQQQSLHSTIELQSMTTQSSVVTTEDEDEDELDHMNMEKLKAIKKVAQKNQKQIENHQQLQKSLENKEAEKSAILIQKLWRGYSTRKQTLKDIAESLQQKRTNDYIIKLTQDMEMTKQALENERKIQQLQMQAINALWKKVSSMQPVNEHGPAESTTIIPSGDTTTIVQDLTKTCSMLTNQVQQLQLSMRDILNCMTVFANLPQMQQSAGSSSMTMSQFKDSSETQTEIIAVHTPQIEHKDFPFVIQQRMQRPSSLPINNSSSNETSMSTKSSQNNTATTTDDIEIANECNGDEIEASAN</sequence>
<evidence type="ECO:0000256" key="4">
    <source>
        <dbReference type="ARBA" id="ARBA00022614"/>
    </source>
</evidence>
<dbReference type="PROSITE" id="PS51450">
    <property type="entry name" value="LRR"/>
    <property type="match status" value="5"/>
</dbReference>
<evidence type="ECO:0000256" key="8">
    <source>
        <dbReference type="ARBA" id="ARBA00023242"/>
    </source>
</evidence>
<feature type="region of interest" description="Disordered" evidence="14">
    <location>
        <begin position="543"/>
        <end position="582"/>
    </location>
</feature>
<dbReference type="EMBL" id="OU895877">
    <property type="protein sequence ID" value="CAH1709155.1"/>
    <property type="molecule type" value="Genomic_DNA"/>
</dbReference>
<feature type="compositionally biased region" description="Low complexity" evidence="14">
    <location>
        <begin position="544"/>
        <end position="564"/>
    </location>
</feature>
<keyword evidence="7" id="KW-0206">Cytoskeleton</keyword>
<feature type="compositionally biased region" description="Acidic residues" evidence="14">
    <location>
        <begin position="883"/>
        <end position="901"/>
    </location>
</feature>
<dbReference type="FunFam" id="3.80.10.10:FF:000165">
    <property type="entry name" value="Centrosomal protein of 97 kDa"/>
    <property type="match status" value="1"/>
</dbReference>
<dbReference type="InterPro" id="IPR032675">
    <property type="entry name" value="LRR_dom_sf"/>
</dbReference>
<evidence type="ECO:0000256" key="6">
    <source>
        <dbReference type="ARBA" id="ARBA00022794"/>
    </source>
</evidence>
<keyword evidence="5" id="KW-0677">Repeat</keyword>
<keyword evidence="6" id="KW-0970">Cilium biogenesis/degradation</keyword>
<comment type="function">
    <text evidence="10">Acts as a key negative regulator of ciliogenesis in collaboration with CCP110 by capping the mother centriole thereby preventing cilia formation. Required for recruitment of CCP110 to the centrosome.</text>
</comment>
<dbReference type="Gene3D" id="1.20.5.190">
    <property type="match status" value="1"/>
</dbReference>
<dbReference type="InterPro" id="IPR000048">
    <property type="entry name" value="IQ_motif_EF-hand-BS"/>
</dbReference>
<feature type="region of interest" description="Disordered" evidence="14">
    <location>
        <begin position="612"/>
        <end position="631"/>
    </location>
</feature>
<dbReference type="PANTHER" id="PTHR10552">
    <property type="entry name" value="U2 SMALL NUCLEAR RIBONUCLEOPROTEIN A"/>
    <property type="match status" value="1"/>
</dbReference>
<dbReference type="GO" id="GO:0005686">
    <property type="term" value="C:U2 snRNP"/>
    <property type="evidence" value="ECO:0007669"/>
    <property type="project" value="TreeGrafter"/>
</dbReference>
<proteinExistence type="inferred from homology"/>
<feature type="region of interest" description="Disordered" evidence="14">
    <location>
        <begin position="340"/>
        <end position="420"/>
    </location>
</feature>
<name>A0A9P0ILB3_9DIPT</name>
<feature type="compositionally biased region" description="Polar residues" evidence="14">
    <location>
        <begin position="573"/>
        <end position="582"/>
    </location>
</feature>
<dbReference type="SMART" id="SM00015">
    <property type="entry name" value="IQ"/>
    <property type="match status" value="1"/>
</dbReference>
<keyword evidence="8" id="KW-0539">Nucleus</keyword>
<dbReference type="GO" id="GO:0000398">
    <property type="term" value="P:mRNA splicing, via spliceosome"/>
    <property type="evidence" value="ECO:0007669"/>
    <property type="project" value="InterPro"/>
</dbReference>
<evidence type="ECO:0000256" key="13">
    <source>
        <dbReference type="SAM" id="Coils"/>
    </source>
</evidence>
<evidence type="ECO:0000256" key="3">
    <source>
        <dbReference type="ARBA" id="ARBA00022490"/>
    </source>
</evidence>
<comment type="subcellular location">
    <subcellularLocation>
        <location evidence="2">Cytoplasm</location>
        <location evidence="2">Cytoskeleton</location>
        <location evidence="2">Microtubule organizing center</location>
        <location evidence="2">Centrosome</location>
    </subcellularLocation>
    <subcellularLocation>
        <location evidence="1">Nucleus</location>
    </subcellularLocation>
</comment>
<dbReference type="Gene3D" id="3.80.10.10">
    <property type="entry name" value="Ribonuclease Inhibitor"/>
    <property type="match status" value="2"/>
</dbReference>
<evidence type="ECO:0000256" key="10">
    <source>
        <dbReference type="ARBA" id="ARBA00058656"/>
    </source>
</evidence>
<keyword evidence="4" id="KW-0433">Leucine-rich repeat</keyword>
<evidence type="ECO:0000256" key="5">
    <source>
        <dbReference type="ARBA" id="ARBA00022737"/>
    </source>
</evidence>
<evidence type="ECO:0000256" key="14">
    <source>
        <dbReference type="SAM" id="MobiDB-lite"/>
    </source>
</evidence>
<accession>A0A9P0ILB3</accession>
<dbReference type="PANTHER" id="PTHR10552:SF6">
    <property type="entry name" value="U2 SMALL NUCLEAR RIBONUCLEOPROTEIN A"/>
    <property type="match status" value="1"/>
</dbReference>
<dbReference type="PROSITE" id="PS50096">
    <property type="entry name" value="IQ"/>
    <property type="match status" value="1"/>
</dbReference>
<feature type="coiled-coil region" evidence="13">
    <location>
        <begin position="638"/>
        <end position="678"/>
    </location>
</feature>
<dbReference type="InterPro" id="IPR044640">
    <property type="entry name" value="RU2A"/>
</dbReference>
<evidence type="ECO:0000256" key="9">
    <source>
        <dbReference type="ARBA" id="ARBA00024196"/>
    </source>
</evidence>
<dbReference type="Pfam" id="PF14580">
    <property type="entry name" value="LRR_9"/>
    <property type="match status" value="1"/>
</dbReference>
<feature type="compositionally biased region" description="Polar residues" evidence="14">
    <location>
        <begin position="398"/>
        <end position="420"/>
    </location>
</feature>
<dbReference type="GO" id="GO:0030620">
    <property type="term" value="F:U2 snRNA binding"/>
    <property type="evidence" value="ECO:0007669"/>
    <property type="project" value="InterPro"/>
</dbReference>
<dbReference type="Pfam" id="PF00612">
    <property type="entry name" value="IQ"/>
    <property type="match status" value="1"/>
</dbReference>
<dbReference type="InterPro" id="IPR001611">
    <property type="entry name" value="Leu-rich_rpt"/>
</dbReference>
<reference evidence="15" key="2">
    <citation type="submission" date="2022-10" db="EMBL/GenBank/DDBJ databases">
        <authorList>
            <consortium name="ENA_rothamsted_submissions"/>
            <consortium name="culmorum"/>
            <person name="King R."/>
        </authorList>
    </citation>
    <scope>NUCLEOTIDE SEQUENCE</scope>
</reference>
<dbReference type="Proteomes" id="UP001153620">
    <property type="component" value="Chromosome 1"/>
</dbReference>
<protein>
    <recommendedName>
        <fullName evidence="11">Centrosomal protein of 97 kDa</fullName>
    </recommendedName>
    <alternativeName>
        <fullName evidence="12">Leucine-rich repeat and IQ domain-containing protein 2</fullName>
    </alternativeName>
</protein>
<evidence type="ECO:0000256" key="11">
    <source>
        <dbReference type="ARBA" id="ARBA00068862"/>
    </source>
</evidence>
<evidence type="ECO:0000256" key="7">
    <source>
        <dbReference type="ARBA" id="ARBA00023212"/>
    </source>
</evidence>
<reference evidence="15" key="1">
    <citation type="submission" date="2022-01" db="EMBL/GenBank/DDBJ databases">
        <authorList>
            <person name="King R."/>
        </authorList>
    </citation>
    <scope>NUCLEOTIDE SEQUENCE</scope>
</reference>
<dbReference type="CDD" id="cd23767">
    <property type="entry name" value="IQCD"/>
    <property type="match status" value="1"/>
</dbReference>
<evidence type="ECO:0000313" key="16">
    <source>
        <dbReference type="Proteomes" id="UP001153620"/>
    </source>
</evidence>
<gene>
    <name evidence="15" type="ORF">CHIRRI_LOCUS1037</name>
</gene>
<feature type="region of interest" description="Disordered" evidence="14">
    <location>
        <begin position="854"/>
        <end position="901"/>
    </location>
</feature>
<keyword evidence="3" id="KW-0963">Cytoplasm</keyword>
<evidence type="ECO:0000256" key="2">
    <source>
        <dbReference type="ARBA" id="ARBA00004300"/>
    </source>
</evidence>
<dbReference type="OrthoDB" id="8183961at2759"/>
<feature type="compositionally biased region" description="Low complexity" evidence="14">
    <location>
        <begin position="352"/>
        <end position="368"/>
    </location>
</feature>
<evidence type="ECO:0000313" key="15">
    <source>
        <dbReference type="EMBL" id="CAH1709155.1"/>
    </source>
</evidence>
<dbReference type="GO" id="GO:0030030">
    <property type="term" value="P:cell projection organization"/>
    <property type="evidence" value="ECO:0007669"/>
    <property type="project" value="UniProtKB-KW"/>
</dbReference>
<dbReference type="AlphaFoldDB" id="A0A9P0ILB3"/>
<feature type="compositionally biased region" description="Low complexity" evidence="14">
    <location>
        <begin position="614"/>
        <end position="624"/>
    </location>
</feature>